<dbReference type="GO" id="GO:0005829">
    <property type="term" value="C:cytosol"/>
    <property type="evidence" value="ECO:0007669"/>
    <property type="project" value="UniProtKB-SubCell"/>
</dbReference>
<evidence type="ECO:0000256" key="3">
    <source>
        <dbReference type="ARBA" id="ARBA00022490"/>
    </source>
</evidence>
<proteinExistence type="inferred from homology"/>
<keyword evidence="5" id="KW-0143">Chaperone</keyword>
<comment type="similarity">
    <text evidence="2 6">Belongs to the FliS family.</text>
</comment>
<keyword evidence="3 6" id="KW-0963">Cytoplasm</keyword>
<reference evidence="7 8" key="1">
    <citation type="submission" date="2019-03" db="EMBL/GenBank/DDBJ databases">
        <authorList>
            <person name="Nijsse B."/>
        </authorList>
    </citation>
    <scope>NUCLEOTIDE SEQUENCE [LARGE SCALE GENOMIC DNA]</scope>
    <source>
        <strain evidence="7">Desulfoluna butyratoxydans MSL71</strain>
    </source>
</reference>
<sequence>MTPMTYSAYAASAAREDLPQDRILIMLYEGAIKFIHLAVRGIEEKRPALKGEYISKVLAIITELSTALDMERGGEIAENLAALYDYMVRRLTEANIHNRTEALREVEALLVSLNEGFTEASRARRQSSVRRPEKPRESCGVCVAI</sequence>
<dbReference type="PANTHER" id="PTHR34773">
    <property type="entry name" value="FLAGELLAR SECRETION CHAPERONE FLIS"/>
    <property type="match status" value="1"/>
</dbReference>
<evidence type="ECO:0000256" key="5">
    <source>
        <dbReference type="ARBA" id="ARBA00023186"/>
    </source>
</evidence>
<dbReference type="InterPro" id="IPR036584">
    <property type="entry name" value="FliS_sf"/>
</dbReference>
<gene>
    <name evidence="7" type="ORF">MSL71_23760</name>
</gene>
<dbReference type="NCBIfam" id="TIGR00208">
    <property type="entry name" value="fliS"/>
    <property type="match status" value="1"/>
</dbReference>
<dbReference type="CDD" id="cd16098">
    <property type="entry name" value="FliS"/>
    <property type="match status" value="1"/>
</dbReference>
<evidence type="ECO:0000256" key="2">
    <source>
        <dbReference type="ARBA" id="ARBA00008787"/>
    </source>
</evidence>
<name>A0A4U8YLB6_9BACT</name>
<evidence type="ECO:0000256" key="4">
    <source>
        <dbReference type="ARBA" id="ARBA00022795"/>
    </source>
</evidence>
<keyword evidence="7" id="KW-0282">Flagellum</keyword>
<protein>
    <recommendedName>
        <fullName evidence="6">Flagellar secretion chaperone FliS</fullName>
    </recommendedName>
</protein>
<dbReference type="PANTHER" id="PTHR34773:SF1">
    <property type="entry name" value="FLAGELLAR SECRETION CHAPERONE FLIS"/>
    <property type="match status" value="1"/>
</dbReference>
<dbReference type="Proteomes" id="UP000507962">
    <property type="component" value="Unassembled WGS sequence"/>
</dbReference>
<evidence type="ECO:0000313" key="7">
    <source>
        <dbReference type="EMBL" id="VFQ44726.1"/>
    </source>
</evidence>
<comment type="subcellular location">
    <subcellularLocation>
        <location evidence="1 6">Cytoplasm</location>
        <location evidence="1 6">Cytosol</location>
    </subcellularLocation>
</comment>
<accession>A0A4U8YLB6</accession>
<dbReference type="GO" id="GO:0071973">
    <property type="term" value="P:bacterial-type flagellum-dependent cell motility"/>
    <property type="evidence" value="ECO:0007669"/>
    <property type="project" value="TreeGrafter"/>
</dbReference>
<keyword evidence="7" id="KW-0969">Cilium</keyword>
<dbReference type="GO" id="GO:0044780">
    <property type="term" value="P:bacterial-type flagellum assembly"/>
    <property type="evidence" value="ECO:0007669"/>
    <property type="project" value="InterPro"/>
</dbReference>
<dbReference type="SUPFAM" id="SSF101116">
    <property type="entry name" value="Flagellar export chaperone FliS"/>
    <property type="match status" value="1"/>
</dbReference>
<dbReference type="InterPro" id="IPR003713">
    <property type="entry name" value="FliS"/>
</dbReference>
<keyword evidence="4 6" id="KW-1005">Bacterial flagellum biogenesis</keyword>
<evidence type="ECO:0000256" key="6">
    <source>
        <dbReference type="PIRNR" id="PIRNR039090"/>
    </source>
</evidence>
<dbReference type="Pfam" id="PF02561">
    <property type="entry name" value="FliS"/>
    <property type="match status" value="1"/>
</dbReference>
<evidence type="ECO:0000256" key="1">
    <source>
        <dbReference type="ARBA" id="ARBA00004514"/>
    </source>
</evidence>
<evidence type="ECO:0000313" key="8">
    <source>
        <dbReference type="Proteomes" id="UP000507962"/>
    </source>
</evidence>
<dbReference type="EMBL" id="CAADHO010000003">
    <property type="protein sequence ID" value="VFQ44726.1"/>
    <property type="molecule type" value="Genomic_DNA"/>
</dbReference>
<dbReference type="Gene3D" id="1.20.120.340">
    <property type="entry name" value="Flagellar protein FliS"/>
    <property type="match status" value="1"/>
</dbReference>
<keyword evidence="7" id="KW-0966">Cell projection</keyword>
<dbReference type="AlphaFoldDB" id="A0A4U8YLB6"/>
<dbReference type="PIRSF" id="PIRSF039090">
    <property type="entry name" value="Flis"/>
    <property type="match status" value="1"/>
</dbReference>
<dbReference type="RefSeq" id="WP_180140504.1">
    <property type="nucleotide sequence ID" value="NZ_CAADHO010000003.1"/>
</dbReference>
<keyword evidence="8" id="KW-1185">Reference proteome</keyword>
<organism evidence="7 8">
    <name type="scientific">Desulfoluna butyratoxydans</name>
    <dbReference type="NCBI Taxonomy" id="231438"/>
    <lineage>
        <taxon>Bacteria</taxon>
        <taxon>Pseudomonadati</taxon>
        <taxon>Thermodesulfobacteriota</taxon>
        <taxon>Desulfobacteria</taxon>
        <taxon>Desulfobacterales</taxon>
        <taxon>Desulfolunaceae</taxon>
        <taxon>Desulfoluna</taxon>
    </lineage>
</organism>